<sequence length="237" mass="27576">MDYIKSIISISMKCMNMSTLQDTLGGIIGANELPGEWERPDVKKWKLKAFRIQSQYYHFFEGERFHTFSTVDSLKQFVCTALYKNPRDFCDNLFNDNNGIYSEEQKLIASKICRKIIAVSPSPEIFEVGVIFVCCKLKAFEFIIPIFCVKCDERKPKFVDSFGDDFDTWIQWKETNKLPLMKYCYPANGIYTSVECNIIVYDKNVEPHLEYSTTPSCDLTKRLQGFSSKELHEECFP</sequence>
<name>A0AC35FHX2_9BILA</name>
<accession>A0AC35FHX2</accession>
<reference evidence="2" key="1">
    <citation type="submission" date="2022-11" db="UniProtKB">
        <authorList>
            <consortium name="WormBaseParasite"/>
        </authorList>
    </citation>
    <scope>IDENTIFICATION</scope>
</reference>
<evidence type="ECO:0000313" key="1">
    <source>
        <dbReference type="Proteomes" id="UP000887580"/>
    </source>
</evidence>
<evidence type="ECO:0000313" key="2">
    <source>
        <dbReference type="WBParaSite" id="PS1159_v2.g17674.t1"/>
    </source>
</evidence>
<proteinExistence type="predicted"/>
<protein>
    <submittedName>
        <fullName evidence="2">DUF4781 domain-containing protein</fullName>
    </submittedName>
</protein>
<dbReference type="Proteomes" id="UP000887580">
    <property type="component" value="Unplaced"/>
</dbReference>
<organism evidence="1 2">
    <name type="scientific">Panagrolaimus sp. PS1159</name>
    <dbReference type="NCBI Taxonomy" id="55785"/>
    <lineage>
        <taxon>Eukaryota</taxon>
        <taxon>Metazoa</taxon>
        <taxon>Ecdysozoa</taxon>
        <taxon>Nematoda</taxon>
        <taxon>Chromadorea</taxon>
        <taxon>Rhabditida</taxon>
        <taxon>Tylenchina</taxon>
        <taxon>Panagrolaimomorpha</taxon>
        <taxon>Panagrolaimoidea</taxon>
        <taxon>Panagrolaimidae</taxon>
        <taxon>Panagrolaimus</taxon>
    </lineage>
</organism>
<dbReference type="WBParaSite" id="PS1159_v2.g17674.t1">
    <property type="protein sequence ID" value="PS1159_v2.g17674.t1"/>
    <property type="gene ID" value="PS1159_v2.g17674"/>
</dbReference>